<dbReference type="GO" id="GO:0005886">
    <property type="term" value="C:plasma membrane"/>
    <property type="evidence" value="ECO:0007669"/>
    <property type="project" value="TreeGrafter"/>
</dbReference>
<dbReference type="PANTHER" id="PTHR24093">
    <property type="entry name" value="CATION TRANSPORTING ATPASE"/>
    <property type="match status" value="1"/>
</dbReference>
<comment type="subcellular location">
    <subcellularLocation>
        <location evidence="1">Endomembrane system</location>
        <topology evidence="1">Multi-pass membrane protein</topology>
    </subcellularLocation>
    <subcellularLocation>
        <location evidence="16">Membrane</location>
        <topology evidence="16">Multi-pass membrane protein</topology>
    </subcellularLocation>
</comment>
<dbReference type="EC" id="7.2.2.10" evidence="16"/>
<keyword evidence="4 16" id="KW-0812">Transmembrane</keyword>
<dbReference type="CDD" id="cd02081">
    <property type="entry name" value="P-type_ATPase_Ca_PMCA-like"/>
    <property type="match status" value="1"/>
</dbReference>
<keyword evidence="12 16" id="KW-0406">Ion transport</keyword>
<keyword evidence="11 16" id="KW-1133">Transmembrane helix</keyword>
<dbReference type="Pfam" id="PF00690">
    <property type="entry name" value="Cation_ATPase_N"/>
    <property type="match status" value="1"/>
</dbReference>
<dbReference type="eggNOG" id="KOG0204">
    <property type="taxonomic scope" value="Eukaryota"/>
</dbReference>
<sequence length="1134" mass="125627">MNNDDDDLGLVPDKVQLSTLHDPKSIAQYLQIFHSYDPNVLYQNLQTDPINGIDSSQLHTRKLKYGDNKLPEHVSKTFMQLILEALNDKTMILLSIAAIVSFLLGLYEVFCQPTQYDPEGHIIKNVDWIEGIAIMLAVVVVVVVSAANDYQKEKQFSKLSQKKENDKTFTVIRDTATVSLIPNSQLVVGDIIKLQTGDILPADCILVSGCCDVDESSVTGESDTIKKRPLTESLSYYKDIKNNASSSASDFVVDIPNDKNVPDCMLISGSKVIAGLGKAVVTAVGISSVHGRTMNALIHGDRVPDEDAELNTDDFALENSGMTPMQERLSNLADIISVYGCLAATLLFVILFAKYLYNILSPNGRFKDLPPAERGNKFLNIFITSVTIIVVAVPEGLPLAVTLALAFATTKMTKDGNLVRILKACETMGSATAICSDKTGTLTRNSMTVTKVLIGGKTSDNLNEIQKELGKDILINIALNSTAFENKNYKKPPSSSNPFDSEGSNSNEVDTIETYNSREPYIGSKTEIALLSFANLNLDLKRLGELQKVRNEPNSKFPTIEKIVQIIPFESSRKWSGLVVKLKDTGTYRLYVKGAAEIIFKKCSYRRGTDGSLQELDENVINNIQNHIKDFAENALRAISLAHKDLLDYKTWPPAELMDKDKKDNDCASPDILFNSLLSSSDSTKFDETGLVIDGIFGIQDPLRPGVDESVKQCQESGVTVRMVTGDNLLTAKAIARNCHILTLEDNYDPHCAMEGPEFRKLTKEERVEILPKLRVLARSSPEDKRLLVGTLKSMGDIVAVTGDGTNDAPALKLADVGFSMGISGTEVAREASDIILMTDDFSSIVNAIKWGRCVSTSIKKFIQFQLTVNITAVFLTFVSAILSEDESSVLTAVQLLWVNLIMDTLAALALATDKPDKDILKKKPKGRSEPLISFSTWKMILAQAALQLTITFILKFYGANIFFGGKDELSGKEQQQLNAMIFNTFVWLQFFTMIVSRKLDEADGITGWKERCTQNNLNFFQDLFRNYYFIAIMTLIGVLQILIMFYGGIAFSIERQTREMWIVAILCGMLSLPVGVIVRIIPDDVVRALIPASLFAKFKYILYLEFLPNWDNKPKEEDEESLLEQASNVSTRE</sequence>
<feature type="compositionally biased region" description="Polar residues" evidence="17">
    <location>
        <begin position="493"/>
        <end position="508"/>
    </location>
</feature>
<dbReference type="GO" id="GO:0012505">
    <property type="term" value="C:endomembrane system"/>
    <property type="evidence" value="ECO:0007669"/>
    <property type="project" value="UniProtKB-SubCell"/>
</dbReference>
<evidence type="ECO:0000256" key="5">
    <source>
        <dbReference type="ARBA" id="ARBA00022723"/>
    </source>
</evidence>
<feature type="transmembrane region" description="Helical" evidence="16">
    <location>
        <begin position="377"/>
        <end position="408"/>
    </location>
</feature>
<keyword evidence="8 16" id="KW-0067">ATP-binding</keyword>
<keyword evidence="7 16" id="KW-0106">Calcium</keyword>
<dbReference type="EMBL" id="DS480401">
    <property type="protein sequence ID" value="EDO17614.1"/>
    <property type="molecule type" value="Genomic_DNA"/>
</dbReference>
<dbReference type="SMART" id="SM00831">
    <property type="entry name" value="Cation_ATPase_N"/>
    <property type="match status" value="1"/>
</dbReference>
<dbReference type="OrthoDB" id="3352408at2759"/>
<dbReference type="InterPro" id="IPR059000">
    <property type="entry name" value="ATPase_P-type_domA"/>
</dbReference>
<dbReference type="GO" id="GO:0000329">
    <property type="term" value="C:fungal-type vacuole membrane"/>
    <property type="evidence" value="ECO:0007669"/>
    <property type="project" value="EnsemblFungi"/>
</dbReference>
<dbReference type="RefSeq" id="XP_001645472.1">
    <property type="nucleotide sequence ID" value="XM_001645422.1"/>
</dbReference>
<dbReference type="PhylomeDB" id="A7TJG4"/>
<dbReference type="SFLD" id="SFLDF00027">
    <property type="entry name" value="p-type_atpase"/>
    <property type="match status" value="1"/>
</dbReference>
<dbReference type="FunFam" id="1.20.1110.10:FF:000002">
    <property type="entry name" value="Calcium-transporting ATPase"/>
    <property type="match status" value="1"/>
</dbReference>
<feature type="transmembrane region" description="Helical" evidence="16">
    <location>
        <begin position="128"/>
        <end position="148"/>
    </location>
</feature>
<dbReference type="GO" id="GO:0005388">
    <property type="term" value="F:P-type calcium transporter activity"/>
    <property type="evidence" value="ECO:0007669"/>
    <property type="project" value="UniProtKB-EC"/>
</dbReference>
<evidence type="ECO:0000256" key="6">
    <source>
        <dbReference type="ARBA" id="ARBA00022741"/>
    </source>
</evidence>
<proteinExistence type="inferred from homology"/>
<dbReference type="SUPFAM" id="SSF56784">
    <property type="entry name" value="HAD-like"/>
    <property type="match status" value="1"/>
</dbReference>
<dbReference type="Pfam" id="PF00122">
    <property type="entry name" value="E1-E2_ATPase"/>
    <property type="match status" value="1"/>
</dbReference>
<dbReference type="STRING" id="436907.A7TJG4"/>
<evidence type="ECO:0000256" key="9">
    <source>
        <dbReference type="ARBA" id="ARBA00022842"/>
    </source>
</evidence>
<feature type="transmembrane region" description="Helical" evidence="16">
    <location>
        <begin position="1028"/>
        <end position="1050"/>
    </location>
</feature>
<feature type="transmembrane region" description="Helical" evidence="16">
    <location>
        <begin position="90"/>
        <end position="108"/>
    </location>
</feature>
<dbReference type="KEGG" id="vpo:Kpol_1061p39"/>
<dbReference type="Gene3D" id="2.70.150.10">
    <property type="entry name" value="Calcium-transporting ATPase, cytoplasmic transduction domain A"/>
    <property type="match status" value="1"/>
</dbReference>
<dbReference type="InterPro" id="IPR006068">
    <property type="entry name" value="ATPase_P-typ_cation-transptr_C"/>
</dbReference>
<feature type="transmembrane region" description="Helical" evidence="16">
    <location>
        <begin position="1062"/>
        <end position="1082"/>
    </location>
</feature>
<dbReference type="AlphaFoldDB" id="A7TJG4"/>
<feature type="region of interest" description="Disordered" evidence="17">
    <location>
        <begin position="1115"/>
        <end position="1134"/>
    </location>
</feature>
<dbReference type="Proteomes" id="UP000000267">
    <property type="component" value="Unassembled WGS sequence"/>
</dbReference>
<dbReference type="Gene3D" id="3.40.1110.10">
    <property type="entry name" value="Calcium-transporting ATPase, cytoplasmic domain N"/>
    <property type="match status" value="1"/>
</dbReference>
<feature type="compositionally biased region" description="Polar residues" evidence="17">
    <location>
        <begin position="1125"/>
        <end position="1134"/>
    </location>
</feature>
<feature type="region of interest" description="Disordered" evidence="17">
    <location>
        <begin position="487"/>
        <end position="508"/>
    </location>
</feature>
<reference evidence="19 20" key="1">
    <citation type="journal article" date="2007" name="Proc. Natl. Acad. Sci. U.S.A.">
        <title>Independent sorting-out of thousands of duplicated gene pairs in two yeast species descended from a whole-genome duplication.</title>
        <authorList>
            <person name="Scannell D.R."/>
            <person name="Frank A.C."/>
            <person name="Conant G.C."/>
            <person name="Byrne K.P."/>
            <person name="Woolfit M."/>
            <person name="Wolfe K.H."/>
        </authorList>
    </citation>
    <scope>NUCLEOTIDE SEQUENCE [LARGE SCALE GENOMIC DNA]</scope>
    <source>
        <strain evidence="20">ATCC 22028 / DSM 70294 / BCRC 21397 / CBS 2163 / NBRC 10782 / NRRL Y-8283 / UCD 57-17</strain>
    </source>
</reference>
<dbReference type="Gene3D" id="1.20.1110.10">
    <property type="entry name" value="Calcium-transporting ATPase, transmembrane domain"/>
    <property type="match status" value="1"/>
</dbReference>
<dbReference type="Pfam" id="PF13246">
    <property type="entry name" value="Cation_ATPase"/>
    <property type="match status" value="1"/>
</dbReference>
<dbReference type="GeneID" id="5545848"/>
<dbReference type="Gene3D" id="3.40.50.1000">
    <property type="entry name" value="HAD superfamily/HAD-like"/>
    <property type="match status" value="1"/>
</dbReference>
<comment type="caution">
    <text evidence="16">Lacks conserved residue(s) required for the propagation of feature annotation.</text>
</comment>
<dbReference type="PRINTS" id="PR00119">
    <property type="entry name" value="CATATPASE"/>
</dbReference>
<dbReference type="InterPro" id="IPR023299">
    <property type="entry name" value="ATPase_P-typ_cyto_dom_N"/>
</dbReference>
<evidence type="ECO:0000256" key="1">
    <source>
        <dbReference type="ARBA" id="ARBA00004127"/>
    </source>
</evidence>
<dbReference type="InterPro" id="IPR023214">
    <property type="entry name" value="HAD_sf"/>
</dbReference>
<evidence type="ECO:0000259" key="18">
    <source>
        <dbReference type="SMART" id="SM00831"/>
    </source>
</evidence>
<dbReference type="NCBIfam" id="TIGR01494">
    <property type="entry name" value="ATPase_P-type"/>
    <property type="match status" value="3"/>
</dbReference>
<dbReference type="PROSITE" id="PS00154">
    <property type="entry name" value="ATPASE_E1_E2"/>
    <property type="match status" value="1"/>
</dbReference>
<dbReference type="SFLD" id="SFLDS00003">
    <property type="entry name" value="Haloacid_Dehalogenase"/>
    <property type="match status" value="1"/>
</dbReference>
<dbReference type="GO" id="GO:0006874">
    <property type="term" value="P:intracellular calcium ion homeostasis"/>
    <property type="evidence" value="ECO:0007669"/>
    <property type="project" value="EnsemblFungi"/>
</dbReference>
<keyword evidence="9" id="KW-0460">Magnesium</keyword>
<dbReference type="Pfam" id="PF00689">
    <property type="entry name" value="Cation_ATPase_C"/>
    <property type="match status" value="1"/>
</dbReference>
<comment type="function">
    <text evidence="15">This magnesium-dependent enzyme catalyzes the hydrolysis of ATP coupled with the transport of calcium. Transports the calcium to the vacuole and participates in the control of the cytosolic free calcium.</text>
</comment>
<dbReference type="InterPro" id="IPR036412">
    <property type="entry name" value="HAD-like_sf"/>
</dbReference>
<organism evidence="20">
    <name type="scientific">Vanderwaltozyma polyspora (strain ATCC 22028 / DSM 70294 / BCRC 21397 / CBS 2163 / NBRC 10782 / NRRL Y-8283 / UCD 57-17)</name>
    <name type="common">Kluyveromyces polysporus</name>
    <dbReference type="NCBI Taxonomy" id="436907"/>
    <lineage>
        <taxon>Eukaryota</taxon>
        <taxon>Fungi</taxon>
        <taxon>Dikarya</taxon>
        <taxon>Ascomycota</taxon>
        <taxon>Saccharomycotina</taxon>
        <taxon>Saccharomycetes</taxon>
        <taxon>Saccharomycetales</taxon>
        <taxon>Saccharomycetaceae</taxon>
        <taxon>Vanderwaltozyma</taxon>
    </lineage>
</organism>
<keyword evidence="2 16" id="KW-0813">Transport</keyword>
<evidence type="ECO:0000256" key="7">
    <source>
        <dbReference type="ARBA" id="ARBA00022837"/>
    </source>
</evidence>
<evidence type="ECO:0000256" key="16">
    <source>
        <dbReference type="RuleBase" id="RU361146"/>
    </source>
</evidence>
<dbReference type="InterPro" id="IPR006408">
    <property type="entry name" value="P-type_ATPase_IIB"/>
</dbReference>
<dbReference type="GO" id="GO:0016887">
    <property type="term" value="F:ATP hydrolysis activity"/>
    <property type="evidence" value="ECO:0007669"/>
    <property type="project" value="InterPro"/>
</dbReference>
<keyword evidence="5" id="KW-0479">Metal-binding</keyword>
<evidence type="ECO:0000256" key="4">
    <source>
        <dbReference type="ARBA" id="ARBA00022692"/>
    </source>
</evidence>
<dbReference type="SFLD" id="SFLDG00002">
    <property type="entry name" value="C1.7:_P-type_atpase_like"/>
    <property type="match status" value="1"/>
</dbReference>
<dbReference type="InParanoid" id="A7TJG4"/>
<keyword evidence="13 16" id="KW-0472">Membrane</keyword>
<dbReference type="SUPFAM" id="SSF81665">
    <property type="entry name" value="Calcium ATPase, transmembrane domain M"/>
    <property type="match status" value="1"/>
</dbReference>
<feature type="transmembrane region" description="Helical" evidence="16">
    <location>
        <begin position="332"/>
        <end position="357"/>
    </location>
</feature>
<gene>
    <name evidence="19" type="ORF">Kpol_1061p39</name>
</gene>
<evidence type="ECO:0000313" key="20">
    <source>
        <dbReference type="Proteomes" id="UP000000267"/>
    </source>
</evidence>
<keyword evidence="6 16" id="KW-0547">Nucleotide-binding</keyword>
<evidence type="ECO:0000256" key="17">
    <source>
        <dbReference type="SAM" id="MobiDB-lite"/>
    </source>
</evidence>
<dbReference type="InterPro" id="IPR018303">
    <property type="entry name" value="ATPase_P-typ_P_site"/>
</dbReference>
<evidence type="ECO:0000256" key="13">
    <source>
        <dbReference type="ARBA" id="ARBA00023136"/>
    </source>
</evidence>
<dbReference type="PANTHER" id="PTHR24093:SF369">
    <property type="entry name" value="CALCIUM-TRANSPORTING ATPASE"/>
    <property type="match status" value="1"/>
</dbReference>
<dbReference type="SUPFAM" id="SSF81660">
    <property type="entry name" value="Metal cation-transporting ATPase, ATP-binding domain N"/>
    <property type="match status" value="1"/>
</dbReference>
<evidence type="ECO:0000256" key="2">
    <source>
        <dbReference type="ARBA" id="ARBA00022448"/>
    </source>
</evidence>
<dbReference type="InterPro" id="IPR023298">
    <property type="entry name" value="ATPase_P-typ_TM_dom_sf"/>
</dbReference>
<evidence type="ECO:0000256" key="3">
    <source>
        <dbReference type="ARBA" id="ARBA00022568"/>
    </source>
</evidence>
<evidence type="ECO:0000256" key="12">
    <source>
        <dbReference type="ARBA" id="ARBA00023065"/>
    </source>
</evidence>
<dbReference type="SUPFAM" id="SSF81653">
    <property type="entry name" value="Calcium ATPase, transduction domain A"/>
    <property type="match status" value="1"/>
</dbReference>
<dbReference type="InterPro" id="IPR001757">
    <property type="entry name" value="P_typ_ATPase"/>
</dbReference>
<dbReference type="GO" id="GO:0005524">
    <property type="term" value="F:ATP binding"/>
    <property type="evidence" value="ECO:0007669"/>
    <property type="project" value="UniProtKB-KW"/>
</dbReference>
<comment type="catalytic activity">
    <reaction evidence="14 16">
        <text>Ca(2+)(in) + ATP + H2O = Ca(2+)(out) + ADP + phosphate + H(+)</text>
        <dbReference type="Rhea" id="RHEA:18105"/>
        <dbReference type="ChEBI" id="CHEBI:15377"/>
        <dbReference type="ChEBI" id="CHEBI:15378"/>
        <dbReference type="ChEBI" id="CHEBI:29108"/>
        <dbReference type="ChEBI" id="CHEBI:30616"/>
        <dbReference type="ChEBI" id="CHEBI:43474"/>
        <dbReference type="ChEBI" id="CHEBI:456216"/>
        <dbReference type="EC" id="7.2.2.10"/>
    </reaction>
</comment>
<dbReference type="InterPro" id="IPR008250">
    <property type="entry name" value="ATPase_P-typ_transduc_dom_A_sf"/>
</dbReference>
<dbReference type="HOGENOM" id="CLU_002360_9_2_1"/>
<feature type="transmembrane region" description="Helical" evidence="16">
    <location>
        <begin position="890"/>
        <end position="911"/>
    </location>
</feature>
<keyword evidence="20" id="KW-1185">Reference proteome</keyword>
<dbReference type="FunCoup" id="A7TJG4">
    <property type="interactions" value="469"/>
</dbReference>
<evidence type="ECO:0000313" key="19">
    <source>
        <dbReference type="EMBL" id="EDO17614.1"/>
    </source>
</evidence>
<dbReference type="FunFam" id="3.40.50.1000:FF:000018">
    <property type="entry name" value="Calcium-transporting ATPase"/>
    <property type="match status" value="1"/>
</dbReference>
<feature type="domain" description="Cation-transporting P-type ATPase N-terminal" evidence="18">
    <location>
        <begin position="32"/>
        <end position="106"/>
    </location>
</feature>
<evidence type="ECO:0000256" key="15">
    <source>
        <dbReference type="ARBA" id="ARBA00059328"/>
    </source>
</evidence>
<dbReference type="OMA" id="YRMYVKG"/>
<evidence type="ECO:0000256" key="11">
    <source>
        <dbReference type="ARBA" id="ARBA00022989"/>
    </source>
</evidence>
<keyword evidence="10" id="KW-1278">Translocase</keyword>
<name>A7TJG4_VANPO</name>
<comment type="function">
    <text evidence="16">Catalyzes the hydrolysis of ATP coupled with the transport of calcium.</text>
</comment>
<feature type="transmembrane region" description="Helical" evidence="16">
    <location>
        <begin position="867"/>
        <end position="884"/>
    </location>
</feature>
<dbReference type="GO" id="GO:0046872">
    <property type="term" value="F:metal ion binding"/>
    <property type="evidence" value="ECO:0007669"/>
    <property type="project" value="UniProtKB-KW"/>
</dbReference>
<accession>A7TJG4</accession>
<dbReference type="NCBIfam" id="TIGR01517">
    <property type="entry name" value="ATPase-IIB_Ca"/>
    <property type="match status" value="1"/>
</dbReference>
<feature type="transmembrane region" description="Helical" evidence="16">
    <location>
        <begin position="932"/>
        <end position="958"/>
    </location>
</feature>
<evidence type="ECO:0000256" key="8">
    <source>
        <dbReference type="ARBA" id="ARBA00022840"/>
    </source>
</evidence>
<evidence type="ECO:0000256" key="14">
    <source>
        <dbReference type="ARBA" id="ARBA00048694"/>
    </source>
</evidence>
<comment type="similarity">
    <text evidence="16">Belongs to the cation transport ATPase (P-type) (TC 3.A.3) family.</text>
</comment>
<dbReference type="InterPro" id="IPR004014">
    <property type="entry name" value="ATPase_P-typ_cation-transptr_N"/>
</dbReference>
<evidence type="ECO:0000256" key="10">
    <source>
        <dbReference type="ARBA" id="ARBA00022967"/>
    </source>
</evidence>
<keyword evidence="3 16" id="KW-0109">Calcium transport</keyword>
<dbReference type="InterPro" id="IPR044492">
    <property type="entry name" value="P_typ_ATPase_HD_dom"/>
</dbReference>
<protein>
    <recommendedName>
        <fullName evidence="16">Calcium-transporting ATPase</fullName>
        <ecNumber evidence="16">7.2.2.10</ecNumber>
    </recommendedName>
</protein>